<organism evidence="8">
    <name type="scientific">Scrofimicrobium appendicitidis</name>
    <dbReference type="NCBI Taxonomy" id="3079930"/>
    <lineage>
        <taxon>Bacteria</taxon>
        <taxon>Bacillati</taxon>
        <taxon>Actinomycetota</taxon>
        <taxon>Actinomycetes</taxon>
        <taxon>Actinomycetales</taxon>
        <taxon>Actinomycetaceae</taxon>
        <taxon>Scrofimicrobium</taxon>
    </lineage>
</organism>
<evidence type="ECO:0000256" key="6">
    <source>
        <dbReference type="SAM" id="Phobius"/>
    </source>
</evidence>
<proteinExistence type="predicted"/>
<feature type="transmembrane region" description="Helical" evidence="6">
    <location>
        <begin position="76"/>
        <end position="98"/>
    </location>
</feature>
<accession>A0AAU7V8W8</accession>
<dbReference type="PROSITE" id="PS50850">
    <property type="entry name" value="MFS"/>
    <property type="match status" value="1"/>
</dbReference>
<feature type="transmembrane region" description="Helical" evidence="6">
    <location>
        <begin position="257"/>
        <end position="276"/>
    </location>
</feature>
<feature type="transmembrane region" description="Helical" evidence="6">
    <location>
        <begin position="315"/>
        <end position="339"/>
    </location>
</feature>
<feature type="domain" description="Major facilitator superfamily (MFS) profile" evidence="7">
    <location>
        <begin position="12"/>
        <end position="403"/>
    </location>
</feature>
<feature type="transmembrane region" description="Helical" evidence="6">
    <location>
        <begin position="46"/>
        <end position="69"/>
    </location>
</feature>
<dbReference type="InterPro" id="IPR011701">
    <property type="entry name" value="MFS"/>
</dbReference>
<feature type="transmembrane region" description="Helical" evidence="6">
    <location>
        <begin position="379"/>
        <end position="397"/>
    </location>
</feature>
<dbReference type="Pfam" id="PF07690">
    <property type="entry name" value="MFS_1"/>
    <property type="match status" value="1"/>
</dbReference>
<evidence type="ECO:0000256" key="5">
    <source>
        <dbReference type="ARBA" id="ARBA00023136"/>
    </source>
</evidence>
<keyword evidence="2" id="KW-1003">Cell membrane</keyword>
<keyword evidence="5 6" id="KW-0472">Membrane</keyword>
<gene>
    <name evidence="8" type="ORF">SAC06_04895</name>
</gene>
<evidence type="ECO:0000256" key="1">
    <source>
        <dbReference type="ARBA" id="ARBA00004651"/>
    </source>
</evidence>
<dbReference type="RefSeq" id="WP_350259094.1">
    <property type="nucleotide sequence ID" value="NZ_CP138335.1"/>
</dbReference>
<dbReference type="InterPro" id="IPR036259">
    <property type="entry name" value="MFS_trans_sf"/>
</dbReference>
<feature type="transmembrane region" description="Helical" evidence="6">
    <location>
        <begin position="288"/>
        <end position="309"/>
    </location>
</feature>
<dbReference type="PANTHER" id="PTHR23513:SF11">
    <property type="entry name" value="STAPHYLOFERRIN A TRANSPORTER"/>
    <property type="match status" value="1"/>
</dbReference>
<name>A0AAU7V8W8_9ACTO</name>
<evidence type="ECO:0000313" key="8">
    <source>
        <dbReference type="EMBL" id="XBW08894.1"/>
    </source>
</evidence>
<feature type="transmembrane region" description="Helical" evidence="6">
    <location>
        <begin position="12"/>
        <end position="40"/>
    </location>
</feature>
<dbReference type="InterPro" id="IPR020846">
    <property type="entry name" value="MFS_dom"/>
</dbReference>
<dbReference type="PANTHER" id="PTHR23513">
    <property type="entry name" value="INTEGRAL MEMBRANE EFFLUX PROTEIN-RELATED"/>
    <property type="match status" value="1"/>
</dbReference>
<keyword evidence="3 6" id="KW-0812">Transmembrane</keyword>
<dbReference type="Gene3D" id="1.20.1250.20">
    <property type="entry name" value="MFS general substrate transporter like domains"/>
    <property type="match status" value="1"/>
</dbReference>
<comment type="subcellular location">
    <subcellularLocation>
        <location evidence="1">Cell membrane</location>
        <topology evidence="1">Multi-pass membrane protein</topology>
    </subcellularLocation>
</comment>
<dbReference type="EMBL" id="CP138335">
    <property type="protein sequence ID" value="XBW08894.1"/>
    <property type="molecule type" value="Genomic_DNA"/>
</dbReference>
<sequence>MNTTSGLWQGRAYVLWLISDTAKGLGGSLFGFALPLIALFLTDDPVAAGIVGAVSLTLRLICTLGGGWAADRFHRIGLMIAGALLSFLLAALLLGLTVTDNLAFSSLLVVTSLMSVRGGLFDVAGESALKDLVPAHQVGRAQATNQGRDAVLQLLGGPLGGFLLGAGIWVLAAVMTLSQAVSALFAVLLGRRVSRHGYAGTQPESAPQGTGGMKQALSWLLHRREIRQILFVFTAINLGFGTGMTTVIYSLQQEGYSAAQIGLLSFWLGVSMLLGAMVSPKLIDRFPVGPLSVAGLALATAGFVLVPFMHTLPAIIATLAVCTVLIPLVNAGLLGYFMVATPTSMLGRANSIVQFLAMMAAPLAPLVAGIGLVQIGRTGTLLLSAAVCVLATLMAGLDRGARGIPRAPEWPAYAEKFEVRVS</sequence>
<dbReference type="CDD" id="cd06173">
    <property type="entry name" value="MFS_MefA_like"/>
    <property type="match status" value="1"/>
</dbReference>
<keyword evidence="4 6" id="KW-1133">Transmembrane helix</keyword>
<evidence type="ECO:0000256" key="4">
    <source>
        <dbReference type="ARBA" id="ARBA00022989"/>
    </source>
</evidence>
<dbReference type="AlphaFoldDB" id="A0AAU7V8W8"/>
<dbReference type="SUPFAM" id="SSF103473">
    <property type="entry name" value="MFS general substrate transporter"/>
    <property type="match status" value="1"/>
</dbReference>
<feature type="transmembrane region" description="Helical" evidence="6">
    <location>
        <begin position="162"/>
        <end position="189"/>
    </location>
</feature>
<feature type="transmembrane region" description="Helical" evidence="6">
    <location>
        <begin position="351"/>
        <end position="373"/>
    </location>
</feature>
<feature type="transmembrane region" description="Helical" evidence="6">
    <location>
        <begin position="229"/>
        <end position="251"/>
    </location>
</feature>
<dbReference type="GO" id="GO:0005886">
    <property type="term" value="C:plasma membrane"/>
    <property type="evidence" value="ECO:0007669"/>
    <property type="project" value="UniProtKB-SubCell"/>
</dbReference>
<evidence type="ECO:0000259" key="7">
    <source>
        <dbReference type="PROSITE" id="PS50850"/>
    </source>
</evidence>
<reference evidence="8" key="1">
    <citation type="submission" date="2023-11" db="EMBL/GenBank/DDBJ databases">
        <title>Scrofimicrobium hongkongense sp. nov., isolated from a patient with peritonitis.</title>
        <authorList>
            <person name="Lao H.Y."/>
            <person name="Wong A.Y.P."/>
            <person name="Ng T.L."/>
            <person name="Wong R.Y.L."/>
            <person name="Yau M.C.Y."/>
            <person name="Lam J.Y.W."/>
            <person name="Siu G.K.H."/>
        </authorList>
    </citation>
    <scope>NUCLEOTIDE SEQUENCE</scope>
    <source>
        <strain evidence="8">R131</strain>
    </source>
</reference>
<protein>
    <submittedName>
        <fullName evidence="8">MFS transporter</fullName>
    </submittedName>
</protein>
<evidence type="ECO:0000256" key="2">
    <source>
        <dbReference type="ARBA" id="ARBA00022475"/>
    </source>
</evidence>
<dbReference type="KEGG" id="sapp:SAC06_04895"/>
<evidence type="ECO:0000256" key="3">
    <source>
        <dbReference type="ARBA" id="ARBA00022692"/>
    </source>
</evidence>
<dbReference type="GO" id="GO:0022857">
    <property type="term" value="F:transmembrane transporter activity"/>
    <property type="evidence" value="ECO:0007669"/>
    <property type="project" value="InterPro"/>
</dbReference>